<name>A0A918PIX7_9BACT</name>
<gene>
    <name evidence="1" type="ORF">GCM10007049_00240</name>
</gene>
<reference evidence="1" key="2">
    <citation type="submission" date="2020-09" db="EMBL/GenBank/DDBJ databases">
        <authorList>
            <person name="Sun Q."/>
            <person name="Kim S."/>
        </authorList>
    </citation>
    <scope>NUCLEOTIDE SEQUENCE</scope>
    <source>
        <strain evidence="1">KCTC 12368</strain>
    </source>
</reference>
<accession>A0A918PIX7</accession>
<dbReference type="Gene3D" id="2.60.120.260">
    <property type="entry name" value="Galactose-binding domain-like"/>
    <property type="match status" value="1"/>
</dbReference>
<organism evidence="1 2">
    <name type="scientific">Echinicola pacifica</name>
    <dbReference type="NCBI Taxonomy" id="346377"/>
    <lineage>
        <taxon>Bacteria</taxon>
        <taxon>Pseudomonadati</taxon>
        <taxon>Bacteroidota</taxon>
        <taxon>Cytophagia</taxon>
        <taxon>Cytophagales</taxon>
        <taxon>Cyclobacteriaceae</taxon>
        <taxon>Echinicola</taxon>
    </lineage>
</organism>
<reference evidence="1" key="1">
    <citation type="journal article" date="2014" name="Int. J. Syst. Evol. Microbiol.">
        <title>Complete genome sequence of Corynebacterium casei LMG S-19264T (=DSM 44701T), isolated from a smear-ripened cheese.</title>
        <authorList>
            <consortium name="US DOE Joint Genome Institute (JGI-PGF)"/>
            <person name="Walter F."/>
            <person name="Albersmeier A."/>
            <person name="Kalinowski J."/>
            <person name="Ruckert C."/>
        </authorList>
    </citation>
    <scope>NUCLEOTIDE SEQUENCE</scope>
    <source>
        <strain evidence="1">KCTC 12368</strain>
    </source>
</reference>
<keyword evidence="2" id="KW-1185">Reference proteome</keyword>
<protein>
    <submittedName>
        <fullName evidence="1">Uncharacterized protein</fullName>
    </submittedName>
</protein>
<proteinExistence type="predicted"/>
<dbReference type="Proteomes" id="UP000619457">
    <property type="component" value="Unassembled WGS sequence"/>
</dbReference>
<comment type="caution">
    <text evidence="1">The sequence shown here is derived from an EMBL/GenBank/DDBJ whole genome shotgun (WGS) entry which is preliminary data.</text>
</comment>
<dbReference type="AlphaFoldDB" id="A0A918PIX7"/>
<dbReference type="EMBL" id="BMWX01000001">
    <property type="protein sequence ID" value="GGZ12503.1"/>
    <property type="molecule type" value="Genomic_DNA"/>
</dbReference>
<evidence type="ECO:0000313" key="1">
    <source>
        <dbReference type="EMBL" id="GGZ12503.1"/>
    </source>
</evidence>
<evidence type="ECO:0000313" key="2">
    <source>
        <dbReference type="Proteomes" id="UP000619457"/>
    </source>
</evidence>
<sequence>MIMGLGALASCEDLYDDLSLHEASNQVIYTSEMDFGNTIQVNGTLTFGDVSSGVASRKWTFPAQVVDILNSENDSTSTEATVKTMFTQAGEYQVRLQQTYNSDAYVGLDLRGTELDTTISVTVLDSVSLGIKAYILNNDGSLGQELDLSDNTQNEVMAGSFVRYIVAPLGEPSAYTWNTEGGDPASSEEFINEFDVRYKRMGTFDFGLYAARERPGGSYLVEIENLLKIIPSTEPVSLEGAFDANGKISLSFSREMNANTLSPDDFTVTILNKGQAIPASVVTAALDPNEANLVVLGLGDELIFNDDEVTVSYTQGDLATTDGMQADSFVDQPVVFVGNNILKSTAYDYSFENSTAANWPYQWWGAPWDKYSLAISNTKSFDGSKSAAITLQPQGGMIIGNTDSDNNLIKFPVEAGKTYELGVWVYLEDPGNTPAGAIPPDLRFYWAPNTNWGVGANPAFTSSFPVGEWVYSSILVDFPVTGDYSLNIRGANENNTAPIKFYMDNISLAVARLRP</sequence>